<accession>A0A1C7M074</accession>
<feature type="region of interest" description="Disordered" evidence="1">
    <location>
        <begin position="731"/>
        <end position="758"/>
    </location>
</feature>
<organism evidence="2 3">
    <name type="scientific">Grifola frondosa</name>
    <name type="common">Maitake</name>
    <name type="synonym">Polyporus frondosus</name>
    <dbReference type="NCBI Taxonomy" id="5627"/>
    <lineage>
        <taxon>Eukaryota</taxon>
        <taxon>Fungi</taxon>
        <taxon>Dikarya</taxon>
        <taxon>Basidiomycota</taxon>
        <taxon>Agaricomycotina</taxon>
        <taxon>Agaricomycetes</taxon>
        <taxon>Polyporales</taxon>
        <taxon>Grifolaceae</taxon>
        <taxon>Grifola</taxon>
    </lineage>
</organism>
<dbReference type="STRING" id="5627.A0A1C7M074"/>
<evidence type="ECO:0000313" key="2">
    <source>
        <dbReference type="EMBL" id="OBZ69876.1"/>
    </source>
</evidence>
<feature type="compositionally biased region" description="Acidic residues" evidence="1">
    <location>
        <begin position="42"/>
        <end position="56"/>
    </location>
</feature>
<evidence type="ECO:0000313" key="3">
    <source>
        <dbReference type="Proteomes" id="UP000092993"/>
    </source>
</evidence>
<dbReference type="Pfam" id="PF18759">
    <property type="entry name" value="Plavaka"/>
    <property type="match status" value="1"/>
</dbReference>
<feature type="region of interest" description="Disordered" evidence="1">
    <location>
        <begin position="27"/>
        <end position="107"/>
    </location>
</feature>
<dbReference type="OMA" id="SARHIDF"/>
<sequence>MSSDYSGFEDNHGAMMSAQRAAIGEYHSATEYSDQAIPPEDIVMDDINEDENENREDDERSITPSVAALDFDLQGEDLDRLSPRSEFSKEPSLWGSEGDDDAPAHVVEDHPLDDAVPEGLSREYHEHIDGTPCDEDGNYLPPDTPPTFPPAPLSDDWSPYRNRVEFEAAALLYTRDQMPAKRINELMDLWTTTLLKYDDHGPFANSKDLYHTIDSTDVKWESFELRYSGEVPNENVPQWMTGSYDVWFRNPRTVVQNMLANPDFDGEINYGPFREFVDGERRLKDFMSGDWAWKQADIIAEDATNAGAAFVPIILGSDKTTVSVATGQNEYYPLYASIGNVNNSVRRAHRNAVALIGFLATPKTHRDYANDANFRKFRRQLFHTSLSRILQPLKPGMTTPEVTRCADGHFRRVIYGLGPYIADYPEQALLACIVQGWCPRCTALNNDLDGAGGGRRTREHTEVLVAHFELGVLWNEYGLVGDIVPFTNDFPRADIHELIAPDILHQLIKGTFKDHLVDWVEQYLVQEHGNAQAQVILADIDRRIAVVPPFSGLRNFHEGRGFKQWTGDDSKGLMKVYLAAIVGYVPREMVRAIRAFIEFCYLVRRNVHTPRTLRQLDDALERFYANRGIFRATGVRENFNLPRQHSLRHYRRLIWAFAAPNGICSSITESKHIEAVKDPYRRSNKFNELGQMLVTNQRVDKLAASRVDFADRGMLEQPCLLEEYLRLHPDEDMEEEMPVTTDSHRKRDQAQDDDGSVPGPTVLAYVVMAATPQTKLPRTAVALGNYIKQPRLKELIRRFLYDQLNPNSALPGLEVSLQDCPQFDEKISVFFSAASTYYAPSDPSGVGGMHREHIRATPMWFGIAPRFDCAFVNYQPDLDGIQALAVVRIRLFFSFKFGGIVYPCALVQWFERISEEPDEDTGMYIVRPESKRGTPVLSVLHLDSIVRAAHLIGVYGKQAVPRDVTAHNALDAYKHFYVNRYVDHHAFETIF</sequence>
<dbReference type="OrthoDB" id="3199698at2759"/>
<comment type="caution">
    <text evidence="2">The sequence shown here is derived from an EMBL/GenBank/DDBJ whole genome shotgun (WGS) entry which is preliminary data.</text>
</comment>
<dbReference type="Proteomes" id="UP000092993">
    <property type="component" value="Unassembled WGS sequence"/>
</dbReference>
<reference evidence="2 3" key="1">
    <citation type="submission" date="2016-03" db="EMBL/GenBank/DDBJ databases">
        <title>Whole genome sequencing of Grifola frondosa 9006-11.</title>
        <authorList>
            <person name="Min B."/>
            <person name="Park H."/>
            <person name="Kim J.-G."/>
            <person name="Cho H."/>
            <person name="Oh Y.-L."/>
            <person name="Kong W.-S."/>
            <person name="Choi I.-G."/>
        </authorList>
    </citation>
    <scope>NUCLEOTIDE SEQUENCE [LARGE SCALE GENOMIC DNA]</scope>
    <source>
        <strain evidence="2 3">9006-11</strain>
    </source>
</reference>
<feature type="compositionally biased region" description="Basic and acidic residues" evidence="1">
    <location>
        <begin position="77"/>
        <end position="89"/>
    </location>
</feature>
<evidence type="ECO:0000256" key="1">
    <source>
        <dbReference type="SAM" id="MobiDB-lite"/>
    </source>
</evidence>
<feature type="compositionally biased region" description="Pro residues" evidence="1">
    <location>
        <begin position="142"/>
        <end position="152"/>
    </location>
</feature>
<dbReference type="EMBL" id="LUGG01000015">
    <property type="protein sequence ID" value="OBZ69876.1"/>
    <property type="molecule type" value="Genomic_DNA"/>
</dbReference>
<protein>
    <submittedName>
        <fullName evidence="2">Uncharacterized protein</fullName>
    </submittedName>
</protein>
<name>A0A1C7M074_GRIFR</name>
<feature type="region of interest" description="Disordered" evidence="1">
    <location>
        <begin position="126"/>
        <end position="156"/>
    </location>
</feature>
<keyword evidence="3" id="KW-1185">Reference proteome</keyword>
<gene>
    <name evidence="2" type="ORF">A0H81_10253</name>
</gene>
<dbReference type="AlphaFoldDB" id="A0A1C7M074"/>
<proteinExistence type="predicted"/>
<dbReference type="InterPro" id="IPR041078">
    <property type="entry name" value="Plavaka"/>
</dbReference>